<reference evidence="1" key="1">
    <citation type="submission" date="2018-05" db="EMBL/GenBank/DDBJ databases">
        <authorList>
            <person name="Lanie J.A."/>
            <person name="Ng W.-L."/>
            <person name="Kazmierczak K.M."/>
            <person name="Andrzejewski T.M."/>
            <person name="Davidsen T.M."/>
            <person name="Wayne K.J."/>
            <person name="Tettelin H."/>
            <person name="Glass J.I."/>
            <person name="Rusch D."/>
            <person name="Podicherti R."/>
            <person name="Tsui H.-C.T."/>
            <person name="Winkler M.E."/>
        </authorList>
    </citation>
    <scope>NUCLEOTIDE SEQUENCE</scope>
</reference>
<organism evidence="1">
    <name type="scientific">marine metagenome</name>
    <dbReference type="NCBI Taxonomy" id="408172"/>
    <lineage>
        <taxon>unclassified sequences</taxon>
        <taxon>metagenomes</taxon>
        <taxon>ecological metagenomes</taxon>
    </lineage>
</organism>
<accession>A0A382Z543</accession>
<protein>
    <submittedName>
        <fullName evidence="1">Uncharacterized protein</fullName>
    </submittedName>
</protein>
<dbReference type="AlphaFoldDB" id="A0A382Z543"/>
<gene>
    <name evidence="1" type="ORF">METZ01_LOCUS442712</name>
</gene>
<dbReference type="EMBL" id="UINC01180583">
    <property type="protein sequence ID" value="SVD89858.1"/>
    <property type="molecule type" value="Genomic_DNA"/>
</dbReference>
<evidence type="ECO:0000313" key="1">
    <source>
        <dbReference type="EMBL" id="SVD89858.1"/>
    </source>
</evidence>
<sequence>MIKLYPFIIFGLLYAQVPLEYNLLVDTDQLNRYDNNSIKGQIANNAVIDIKSSGDSLYFLGTGNGLSYGEIIDNDSIDFGYFNISTMPRGGNPALAVGGNSIAVSGVIDTSVITGTEPKGTGIAYSTNTGEDWKYIPQPIDHAGTLWHCPSTQNPQDEWYLNMDSCSEVCYDKYDNPDECRQLFQWIKWGDQDSILSLLVTTEVDNVSYDLAIYEDYIYAASWAGGLRRYPIGIIGGN</sequence>
<feature type="non-terminal residue" evidence="1">
    <location>
        <position position="238"/>
    </location>
</feature>
<name>A0A382Z543_9ZZZZ</name>
<proteinExistence type="predicted"/>